<dbReference type="InterPro" id="IPR002474">
    <property type="entry name" value="CarbamoylP_synth_ssu_N"/>
</dbReference>
<comment type="caution">
    <text evidence="2">The sequence shown here is derived from an EMBL/GenBank/DDBJ whole genome shotgun (WGS) entry which is preliminary data.</text>
</comment>
<reference evidence="2 3" key="1">
    <citation type="journal article" date="2018" name="Proc. Natl. Acad. Sci. U.S.A.">
        <title>Draft genome sequence of Camellia sinensis var. sinensis provides insights into the evolution of the tea genome and tea quality.</title>
        <authorList>
            <person name="Wei C."/>
            <person name="Yang H."/>
            <person name="Wang S."/>
            <person name="Zhao J."/>
            <person name="Liu C."/>
            <person name="Gao L."/>
            <person name="Xia E."/>
            <person name="Lu Y."/>
            <person name="Tai Y."/>
            <person name="She G."/>
            <person name="Sun J."/>
            <person name="Cao H."/>
            <person name="Tong W."/>
            <person name="Gao Q."/>
            <person name="Li Y."/>
            <person name="Deng W."/>
            <person name="Jiang X."/>
            <person name="Wang W."/>
            <person name="Chen Q."/>
            <person name="Zhang S."/>
            <person name="Li H."/>
            <person name="Wu J."/>
            <person name="Wang P."/>
            <person name="Li P."/>
            <person name="Shi C."/>
            <person name="Zheng F."/>
            <person name="Jian J."/>
            <person name="Huang B."/>
            <person name="Shan D."/>
            <person name="Shi M."/>
            <person name="Fang C."/>
            <person name="Yue Y."/>
            <person name="Li F."/>
            <person name="Li D."/>
            <person name="Wei S."/>
            <person name="Han B."/>
            <person name="Jiang C."/>
            <person name="Yin Y."/>
            <person name="Xia T."/>
            <person name="Zhang Z."/>
            <person name="Bennetzen J.L."/>
            <person name="Zhao S."/>
            <person name="Wan X."/>
        </authorList>
    </citation>
    <scope>NUCLEOTIDE SEQUENCE [LARGE SCALE GENOMIC DNA]</scope>
    <source>
        <strain evidence="3">cv. Shuchazao</strain>
        <tissue evidence="2">Leaf</tissue>
    </source>
</reference>
<dbReference type="Proteomes" id="UP000306102">
    <property type="component" value="Unassembled WGS sequence"/>
</dbReference>
<evidence type="ECO:0000259" key="1">
    <source>
        <dbReference type="Pfam" id="PF00988"/>
    </source>
</evidence>
<organism evidence="2 3">
    <name type="scientific">Camellia sinensis var. sinensis</name>
    <name type="common">China tea</name>
    <dbReference type="NCBI Taxonomy" id="542762"/>
    <lineage>
        <taxon>Eukaryota</taxon>
        <taxon>Viridiplantae</taxon>
        <taxon>Streptophyta</taxon>
        <taxon>Embryophyta</taxon>
        <taxon>Tracheophyta</taxon>
        <taxon>Spermatophyta</taxon>
        <taxon>Magnoliopsida</taxon>
        <taxon>eudicotyledons</taxon>
        <taxon>Gunneridae</taxon>
        <taxon>Pentapetalae</taxon>
        <taxon>asterids</taxon>
        <taxon>Ericales</taxon>
        <taxon>Theaceae</taxon>
        <taxon>Camellia</taxon>
    </lineage>
</organism>
<keyword evidence="3" id="KW-1185">Reference proteome</keyword>
<feature type="domain" description="Carbamoyl-phosphate synthase small subunit N-terminal" evidence="1">
    <location>
        <begin position="262"/>
        <end position="293"/>
    </location>
</feature>
<dbReference type="EMBL" id="SDRB02002099">
    <property type="protein sequence ID" value="THG20156.1"/>
    <property type="molecule type" value="Genomic_DNA"/>
</dbReference>
<dbReference type="Gene3D" id="3.50.30.20">
    <property type="entry name" value="Carbamoyl-phosphate synthase small subunit, N-terminal domain"/>
    <property type="match status" value="1"/>
</dbReference>
<dbReference type="AlphaFoldDB" id="A0A4S4EV29"/>
<name>A0A4S4EV29_CAMSN</name>
<sequence>MELSSDSADAFSGGGFSSGLHFKPLSTLTIYSIILLHVALLPLPSSCSGGASNSDFFPSCLYEHVTTLDPFFVFSSSCLPSNTATPLSTTTLKAIFQVSTKPSSSFLLELRRMKSFSTFKNQRFSNVFEPNANPVMLGMVSLDDFVILEVCERRLRTRQLLNLCHKFLWQFAEGLVGVELGHVHVIMVLQLISRSLHSPLPPYCVAGLSPPRVTAFRRGLPAFRRRLPSQLLGCCHIANVNVKLDTVQLLGERPWKVANTRLVLEDGSIWMAKSFGASGTQVGEVVFNTSLTGTEYASDTWKINVFVA</sequence>
<dbReference type="Pfam" id="PF05340">
    <property type="entry name" value="DUF740"/>
    <property type="match status" value="1"/>
</dbReference>
<dbReference type="Pfam" id="PF00988">
    <property type="entry name" value="CPSase_sm_chain"/>
    <property type="match status" value="1"/>
</dbReference>
<proteinExistence type="predicted"/>
<dbReference type="InterPro" id="IPR036480">
    <property type="entry name" value="CarbP_synth_ssu_N_sf"/>
</dbReference>
<dbReference type="STRING" id="542762.A0A4S4EV29"/>
<accession>A0A4S4EV29</accession>
<evidence type="ECO:0000313" key="2">
    <source>
        <dbReference type="EMBL" id="THG20156.1"/>
    </source>
</evidence>
<protein>
    <recommendedName>
        <fullName evidence="1">Carbamoyl-phosphate synthase small subunit N-terminal domain-containing protein</fullName>
    </recommendedName>
</protein>
<dbReference type="SUPFAM" id="SSF52021">
    <property type="entry name" value="Carbamoyl phosphate synthetase, small subunit N-terminal domain"/>
    <property type="match status" value="1"/>
</dbReference>
<evidence type="ECO:0000313" key="3">
    <source>
        <dbReference type="Proteomes" id="UP000306102"/>
    </source>
</evidence>
<dbReference type="InterPro" id="IPR008004">
    <property type="entry name" value="OCTOPUS-like"/>
</dbReference>
<gene>
    <name evidence="2" type="ORF">TEA_002392</name>
</gene>